<evidence type="ECO:0000313" key="3">
    <source>
        <dbReference type="Proteomes" id="UP000006138"/>
    </source>
</evidence>
<dbReference type="KEGG" id="amn:RAM_19870"/>
<proteinExistence type="predicted"/>
<dbReference type="EMBL" id="CP002896">
    <property type="protein sequence ID" value="AEK42460.1"/>
    <property type="molecule type" value="Genomic_DNA"/>
</dbReference>
<accession>A0A9R0NXP3</accession>
<name>A0A9R0NXP3_AMYMS</name>
<feature type="compositionally biased region" description="Low complexity" evidence="1">
    <location>
        <begin position="22"/>
        <end position="37"/>
    </location>
</feature>
<keyword evidence="3" id="KW-1185">Reference proteome</keyword>
<evidence type="ECO:0000313" key="2">
    <source>
        <dbReference type="EMBL" id="AEK42460.1"/>
    </source>
</evidence>
<feature type="region of interest" description="Disordered" evidence="1">
    <location>
        <begin position="22"/>
        <end position="51"/>
    </location>
</feature>
<gene>
    <name evidence="2" type="ordered locus">RAM_19870</name>
</gene>
<sequence length="51" mass="5483">MRASAWTPCQAGKGERRIIRTSPATSSTTRASPAAKRTAVHGRRAWSTGSR</sequence>
<dbReference type="Proteomes" id="UP000006138">
    <property type="component" value="Chromosome"/>
</dbReference>
<evidence type="ECO:0000256" key="1">
    <source>
        <dbReference type="SAM" id="MobiDB-lite"/>
    </source>
</evidence>
<reference evidence="2 3" key="1">
    <citation type="journal article" date="2011" name="J. Bacteriol.">
        <title>Whole genome sequence of the rifamycin B-producing strain Amycolatopsis mediterranei S699.</title>
        <authorList>
            <person name="Verma M."/>
            <person name="Kaur J."/>
            <person name="Kumar M."/>
            <person name="Kumari K."/>
            <person name="Saxena A."/>
            <person name="Anand S."/>
            <person name="Nigam A."/>
            <person name="Ravi V."/>
            <person name="Raghuvanshi S."/>
            <person name="Khurana P."/>
            <person name="Tyagi A.K."/>
            <person name="Khurana J.P."/>
            <person name="Lal R."/>
        </authorList>
    </citation>
    <scope>NUCLEOTIDE SEQUENCE [LARGE SCALE GENOMIC DNA]</scope>
    <source>
        <strain evidence="2 3">S699</strain>
    </source>
</reference>
<organism evidence="2 3">
    <name type="scientific">Amycolatopsis mediterranei (strain S699)</name>
    <name type="common">Nocardia mediterranei</name>
    <dbReference type="NCBI Taxonomy" id="713604"/>
    <lineage>
        <taxon>Bacteria</taxon>
        <taxon>Bacillati</taxon>
        <taxon>Actinomycetota</taxon>
        <taxon>Actinomycetes</taxon>
        <taxon>Pseudonocardiales</taxon>
        <taxon>Pseudonocardiaceae</taxon>
        <taxon>Amycolatopsis</taxon>
    </lineage>
</organism>
<dbReference type="AlphaFoldDB" id="A0A9R0NXP3"/>
<protein>
    <submittedName>
        <fullName evidence="2">Uncharacterized protein</fullName>
    </submittedName>
</protein>